<dbReference type="InterPro" id="IPR002347">
    <property type="entry name" value="SDR_fam"/>
</dbReference>
<evidence type="ECO:0000313" key="4">
    <source>
        <dbReference type="EMBL" id="RXS94634.1"/>
    </source>
</evidence>
<dbReference type="GO" id="GO:0016491">
    <property type="term" value="F:oxidoreductase activity"/>
    <property type="evidence" value="ECO:0007669"/>
    <property type="project" value="UniProtKB-KW"/>
</dbReference>
<dbReference type="NCBIfam" id="NF004823">
    <property type="entry name" value="PRK06179.1"/>
    <property type="match status" value="1"/>
</dbReference>
<proteinExistence type="inferred from homology"/>
<name>A0A4Q1SBV4_9BACT</name>
<dbReference type="EMBL" id="SDMK01000003">
    <property type="protein sequence ID" value="RXS94634.1"/>
    <property type="molecule type" value="Genomic_DNA"/>
</dbReference>
<dbReference type="InterPro" id="IPR051911">
    <property type="entry name" value="SDR_oxidoreductase"/>
</dbReference>
<gene>
    <name evidence="4" type="ORF">ESZ00_14755</name>
</gene>
<dbReference type="SUPFAM" id="SSF51735">
    <property type="entry name" value="NAD(P)-binding Rossmann-fold domains"/>
    <property type="match status" value="1"/>
</dbReference>
<evidence type="ECO:0000256" key="3">
    <source>
        <dbReference type="RuleBase" id="RU000363"/>
    </source>
</evidence>
<protein>
    <submittedName>
        <fullName evidence="4">SDR family NAD(P)-dependent oxidoreductase</fullName>
    </submittedName>
</protein>
<dbReference type="CDD" id="cd05374">
    <property type="entry name" value="17beta-HSD-like_SDR_c"/>
    <property type="match status" value="1"/>
</dbReference>
<sequence>MTGQQASQKTALITGASTGIGKAAALALIKAGYRVIGTSRSAKPDEVREGIRMIACDVTSDGSVAATVALADAELGRIDLLVNNAGFGVTGAAEESSIEQVRGLFETNFHGVVRVTNAVLPIMRGQRSGRILNVGSALGLIPAPFSAYYSGTKHALEGYSESLDHEVREFGVRVAVIEPAATKTSFESSSAQADRPLSAYEASRTRYLAAFGRAMTVADTAESVAETIVLAASEKTPRLRYASGKAARQVSFARRFLPRSLFDTILRKQFGLA</sequence>
<dbReference type="PANTHER" id="PTHR43976:SF16">
    <property type="entry name" value="SHORT-CHAIN DEHYDROGENASE_REDUCTASE FAMILY PROTEIN"/>
    <property type="match status" value="1"/>
</dbReference>
<dbReference type="AlphaFoldDB" id="A0A4Q1SBV4"/>
<dbReference type="PANTHER" id="PTHR43976">
    <property type="entry name" value="SHORT CHAIN DEHYDROGENASE"/>
    <property type="match status" value="1"/>
</dbReference>
<evidence type="ECO:0000256" key="2">
    <source>
        <dbReference type="ARBA" id="ARBA00023002"/>
    </source>
</evidence>
<dbReference type="Gene3D" id="3.40.50.720">
    <property type="entry name" value="NAD(P)-binding Rossmann-like Domain"/>
    <property type="match status" value="1"/>
</dbReference>
<dbReference type="PRINTS" id="PR00080">
    <property type="entry name" value="SDRFAMILY"/>
</dbReference>
<keyword evidence="5" id="KW-1185">Reference proteome</keyword>
<dbReference type="Proteomes" id="UP000290253">
    <property type="component" value="Unassembled WGS sequence"/>
</dbReference>
<evidence type="ECO:0000256" key="1">
    <source>
        <dbReference type="ARBA" id="ARBA00006484"/>
    </source>
</evidence>
<keyword evidence="2" id="KW-0560">Oxidoreductase</keyword>
<reference evidence="4 5" key="1">
    <citation type="journal article" date="2016" name="Int. J. Syst. Evol. Microbiol.">
        <title>Acidipila dinghuensis sp. nov., an acidobacterium isolated from forest soil.</title>
        <authorList>
            <person name="Jiang Y.W."/>
            <person name="Wang J."/>
            <person name="Chen M.H."/>
            <person name="Lv Y.Y."/>
            <person name="Qiu L.H."/>
        </authorList>
    </citation>
    <scope>NUCLEOTIDE SEQUENCE [LARGE SCALE GENOMIC DNA]</scope>
    <source>
        <strain evidence="4 5">DHOF10</strain>
    </source>
</reference>
<dbReference type="PRINTS" id="PR00081">
    <property type="entry name" value="GDHRDH"/>
</dbReference>
<accession>A0A4Q1SBV4</accession>
<comment type="similarity">
    <text evidence="1 3">Belongs to the short-chain dehydrogenases/reductases (SDR) family.</text>
</comment>
<dbReference type="InterPro" id="IPR036291">
    <property type="entry name" value="NAD(P)-bd_dom_sf"/>
</dbReference>
<dbReference type="OrthoDB" id="9775296at2"/>
<comment type="caution">
    <text evidence="4">The sequence shown here is derived from an EMBL/GenBank/DDBJ whole genome shotgun (WGS) entry which is preliminary data.</text>
</comment>
<evidence type="ECO:0000313" key="5">
    <source>
        <dbReference type="Proteomes" id="UP000290253"/>
    </source>
</evidence>
<organism evidence="4 5">
    <name type="scientific">Silvibacterium dinghuense</name>
    <dbReference type="NCBI Taxonomy" id="1560006"/>
    <lineage>
        <taxon>Bacteria</taxon>
        <taxon>Pseudomonadati</taxon>
        <taxon>Acidobacteriota</taxon>
        <taxon>Terriglobia</taxon>
        <taxon>Terriglobales</taxon>
        <taxon>Acidobacteriaceae</taxon>
        <taxon>Silvibacterium</taxon>
    </lineage>
</organism>
<dbReference type="RefSeq" id="WP_129209367.1">
    <property type="nucleotide sequence ID" value="NZ_BMGU01000005.1"/>
</dbReference>
<dbReference type="Pfam" id="PF00106">
    <property type="entry name" value="adh_short"/>
    <property type="match status" value="1"/>
</dbReference>